<dbReference type="InterPro" id="IPR001734">
    <property type="entry name" value="Na/solute_symporter"/>
</dbReference>
<keyword evidence="14" id="KW-1185">Reference proteome</keyword>
<dbReference type="STRING" id="1642646.ING2E5A_0532"/>
<evidence type="ECO:0000256" key="6">
    <source>
        <dbReference type="ARBA" id="ARBA00022989"/>
    </source>
</evidence>
<reference evidence="13 14" key="1">
    <citation type="submission" date="2016-08" db="EMBL/GenBank/DDBJ databases">
        <authorList>
            <person name="Seilhamer J.J."/>
        </authorList>
    </citation>
    <scope>NUCLEOTIDE SEQUENCE [LARGE SCALE GENOMIC DNA]</scope>
    <source>
        <strain evidence="13">ING2-E5A</strain>
    </source>
</reference>
<dbReference type="GO" id="GO:0005886">
    <property type="term" value="C:plasma membrane"/>
    <property type="evidence" value="ECO:0007669"/>
    <property type="project" value="UniProtKB-SubCell"/>
</dbReference>
<name>A0A1G4G4K4_9BACT</name>
<dbReference type="CDD" id="cd11495">
    <property type="entry name" value="SLC5sbd_NIS-like_u3"/>
    <property type="match status" value="1"/>
</dbReference>
<feature type="transmembrane region" description="Helical" evidence="12">
    <location>
        <begin position="426"/>
        <end position="444"/>
    </location>
</feature>
<dbReference type="GO" id="GO:0015293">
    <property type="term" value="F:symporter activity"/>
    <property type="evidence" value="ECO:0007669"/>
    <property type="project" value="TreeGrafter"/>
</dbReference>
<keyword evidence="9 12" id="KW-0472">Membrane</keyword>
<evidence type="ECO:0000256" key="8">
    <source>
        <dbReference type="ARBA" id="ARBA00023065"/>
    </source>
</evidence>
<dbReference type="Proteomes" id="UP000178485">
    <property type="component" value="Chromosome i"/>
</dbReference>
<evidence type="ECO:0000256" key="7">
    <source>
        <dbReference type="ARBA" id="ARBA00023053"/>
    </source>
</evidence>
<evidence type="ECO:0000256" key="12">
    <source>
        <dbReference type="SAM" id="Phobius"/>
    </source>
</evidence>
<dbReference type="Gene3D" id="1.20.1730.10">
    <property type="entry name" value="Sodium/glucose cotransporter"/>
    <property type="match status" value="1"/>
</dbReference>
<dbReference type="GO" id="GO:0006814">
    <property type="term" value="P:sodium ion transport"/>
    <property type="evidence" value="ECO:0007669"/>
    <property type="project" value="UniProtKB-KW"/>
</dbReference>
<dbReference type="PANTHER" id="PTHR42985">
    <property type="entry name" value="SODIUM-COUPLED MONOCARBOXYLATE TRANSPORTER"/>
    <property type="match status" value="1"/>
</dbReference>
<gene>
    <name evidence="13" type="ORF">ING2E5A_0532</name>
</gene>
<feature type="transmembrane region" description="Helical" evidence="12">
    <location>
        <begin position="309"/>
        <end position="333"/>
    </location>
</feature>
<feature type="transmembrane region" description="Helical" evidence="12">
    <location>
        <begin position="398"/>
        <end position="419"/>
    </location>
</feature>
<dbReference type="PANTHER" id="PTHR42985:SF32">
    <property type="entry name" value="SODIUM IODIDE SYMPORTER"/>
    <property type="match status" value="1"/>
</dbReference>
<evidence type="ECO:0000313" key="13">
    <source>
        <dbReference type="EMBL" id="SCM55721.1"/>
    </source>
</evidence>
<feature type="transmembrane region" description="Helical" evidence="12">
    <location>
        <begin position="231"/>
        <end position="249"/>
    </location>
</feature>
<sequence>MQLTIIDIVIFLVFTLGTVLFGSSFVRKNKTAGDFMTAGKGMSGFVVGMSIFATYVSSISFLALPGSAYSGNWNSFVFSLSIPIAIFFAARFFVPFYRSIDSPSAYSFLEERFGRWARLYASGCYLLTQVARVGSVLFLLALPINAMLGWSIPLIIVLTGVAVVIYSALGGIKAIVYTDAIQSLILIAGAITCLVILLVTMPGGTGELFRVGADHDKFSLGSFGLSLSEPTFWVTLLYGLFINLQNYGIDQNYVQRYKTARDEKSARFSALFGGLLYLPVSLLFFLIGTSLFVYYSTQPLPETVTGDQVFPYFIVNALPAGVTGLLIAAIFAAGMSTVSTSINSSATVVLTDFFSITASGAAGEKRKMKILYATSVMLGLLGVGVGLAMISVKSALDAWWSMAAIFSGGMLGLFFLGYIGRRVKGAYALAGVICGVLLIAWMSLSRQTLFHNYLTIVLGTLVIFSVGMFLAVVGGRRNRKR</sequence>
<evidence type="ECO:0000256" key="4">
    <source>
        <dbReference type="ARBA" id="ARBA00022475"/>
    </source>
</evidence>
<evidence type="ECO:0000256" key="10">
    <source>
        <dbReference type="ARBA" id="ARBA00023201"/>
    </source>
</evidence>
<dbReference type="AlphaFoldDB" id="A0A1G4G4K4"/>
<feature type="transmembrane region" description="Helical" evidence="12">
    <location>
        <begin position="45"/>
        <end position="64"/>
    </location>
</feature>
<feature type="transmembrane region" description="Helical" evidence="12">
    <location>
        <begin position="119"/>
        <end position="142"/>
    </location>
</feature>
<keyword evidence="8" id="KW-0406">Ion transport</keyword>
<keyword evidence="5 12" id="KW-0812">Transmembrane</keyword>
<comment type="similarity">
    <text evidence="2 11">Belongs to the sodium:solute symporter (SSF) (TC 2.A.21) family.</text>
</comment>
<organism evidence="13 14">
    <name type="scientific">Petrimonas mucosa</name>
    <dbReference type="NCBI Taxonomy" id="1642646"/>
    <lineage>
        <taxon>Bacteria</taxon>
        <taxon>Pseudomonadati</taxon>
        <taxon>Bacteroidota</taxon>
        <taxon>Bacteroidia</taxon>
        <taxon>Bacteroidales</taxon>
        <taxon>Dysgonomonadaceae</taxon>
        <taxon>Petrimonas</taxon>
    </lineage>
</organism>
<feature type="transmembrane region" description="Helical" evidence="12">
    <location>
        <begin position="76"/>
        <end position="98"/>
    </location>
</feature>
<evidence type="ECO:0000256" key="1">
    <source>
        <dbReference type="ARBA" id="ARBA00004651"/>
    </source>
</evidence>
<evidence type="ECO:0000256" key="11">
    <source>
        <dbReference type="RuleBase" id="RU362091"/>
    </source>
</evidence>
<feature type="transmembrane region" description="Helical" evidence="12">
    <location>
        <begin position="181"/>
        <end position="201"/>
    </location>
</feature>
<keyword evidence="6 12" id="KW-1133">Transmembrane helix</keyword>
<feature type="transmembrane region" description="Helical" evidence="12">
    <location>
        <begin position="148"/>
        <end position="169"/>
    </location>
</feature>
<dbReference type="KEGG" id="pmuc:ING2E5A_0532"/>
<keyword evidence="7" id="KW-0915">Sodium</keyword>
<feature type="transmembrane region" description="Helical" evidence="12">
    <location>
        <begin position="6"/>
        <end position="25"/>
    </location>
</feature>
<dbReference type="Pfam" id="PF00474">
    <property type="entry name" value="SSF"/>
    <property type="match status" value="1"/>
</dbReference>
<feature type="transmembrane region" description="Helical" evidence="12">
    <location>
        <begin position="270"/>
        <end position="297"/>
    </location>
</feature>
<feature type="transmembrane region" description="Helical" evidence="12">
    <location>
        <begin position="370"/>
        <end position="392"/>
    </location>
</feature>
<evidence type="ECO:0000313" key="14">
    <source>
        <dbReference type="Proteomes" id="UP000178485"/>
    </source>
</evidence>
<proteinExistence type="inferred from homology"/>
<keyword evidence="4" id="KW-1003">Cell membrane</keyword>
<evidence type="ECO:0000256" key="3">
    <source>
        <dbReference type="ARBA" id="ARBA00022448"/>
    </source>
</evidence>
<dbReference type="EMBL" id="LT608328">
    <property type="protein sequence ID" value="SCM55721.1"/>
    <property type="molecule type" value="Genomic_DNA"/>
</dbReference>
<evidence type="ECO:0000256" key="9">
    <source>
        <dbReference type="ARBA" id="ARBA00023136"/>
    </source>
</evidence>
<keyword evidence="10" id="KW-0739">Sodium transport</keyword>
<dbReference type="InterPro" id="IPR038377">
    <property type="entry name" value="Na/Glc_symporter_sf"/>
</dbReference>
<dbReference type="PROSITE" id="PS50283">
    <property type="entry name" value="NA_SOLUT_SYMP_3"/>
    <property type="match status" value="1"/>
</dbReference>
<accession>A0A1G4G4K4</accession>
<keyword evidence="3" id="KW-0813">Transport</keyword>
<protein>
    <submittedName>
        <fullName evidence="13">Sodium-dependent multivitamin transporter</fullName>
    </submittedName>
</protein>
<feature type="transmembrane region" description="Helical" evidence="12">
    <location>
        <begin position="450"/>
        <end position="473"/>
    </location>
</feature>
<evidence type="ECO:0000256" key="2">
    <source>
        <dbReference type="ARBA" id="ARBA00006434"/>
    </source>
</evidence>
<dbReference type="NCBIfam" id="TIGR00813">
    <property type="entry name" value="sss"/>
    <property type="match status" value="1"/>
</dbReference>
<evidence type="ECO:0000256" key="5">
    <source>
        <dbReference type="ARBA" id="ARBA00022692"/>
    </source>
</evidence>
<comment type="subcellular location">
    <subcellularLocation>
        <location evidence="1">Cell membrane</location>
        <topology evidence="1">Multi-pass membrane protein</topology>
    </subcellularLocation>
</comment>
<dbReference type="InterPro" id="IPR051163">
    <property type="entry name" value="Sodium:Solute_Symporter_SSF"/>
</dbReference>
<dbReference type="RefSeq" id="WP_071136062.1">
    <property type="nucleotide sequence ID" value="NZ_DUQN01000014.1"/>
</dbReference>